<dbReference type="GO" id="GO:0005886">
    <property type="term" value="C:plasma membrane"/>
    <property type="evidence" value="ECO:0007669"/>
    <property type="project" value="TreeGrafter"/>
</dbReference>
<dbReference type="RefSeq" id="WP_075524560.1">
    <property type="nucleotide sequence ID" value="NZ_CP070381.1"/>
</dbReference>
<feature type="transmembrane region" description="Helical" evidence="1">
    <location>
        <begin position="152"/>
        <end position="174"/>
    </location>
</feature>
<feature type="transmembrane region" description="Helical" evidence="1">
    <location>
        <begin position="70"/>
        <end position="90"/>
    </location>
</feature>
<gene>
    <name evidence="2" type="ORF">JW886_04910</name>
</gene>
<dbReference type="InterPro" id="IPR005325">
    <property type="entry name" value="DUF308_memb"/>
</dbReference>
<dbReference type="Proteomes" id="UP000663608">
    <property type="component" value="Chromosome"/>
</dbReference>
<name>A0AA45KHV0_9LACT</name>
<evidence type="ECO:0000313" key="3">
    <source>
        <dbReference type="Proteomes" id="UP000663608"/>
    </source>
</evidence>
<dbReference type="EMBL" id="CP070872">
    <property type="protein sequence ID" value="QSE77587.1"/>
    <property type="molecule type" value="Genomic_DNA"/>
</dbReference>
<accession>A0AA45KHV0</accession>
<feature type="transmembrane region" description="Helical" evidence="1">
    <location>
        <begin position="35"/>
        <end position="58"/>
    </location>
</feature>
<dbReference type="KEGG" id="lti:JW886_04910"/>
<dbReference type="Pfam" id="PF03729">
    <property type="entry name" value="DUF308"/>
    <property type="match status" value="2"/>
</dbReference>
<feature type="transmembrane region" description="Helical" evidence="1">
    <location>
        <begin position="127"/>
        <end position="146"/>
    </location>
</feature>
<evidence type="ECO:0000256" key="1">
    <source>
        <dbReference type="SAM" id="Phobius"/>
    </source>
</evidence>
<protein>
    <submittedName>
        <fullName evidence="2">HdeD family acid-resistance protein</fullName>
    </submittedName>
</protein>
<feature type="transmembrane region" description="Helical" evidence="1">
    <location>
        <begin position="12"/>
        <end position="29"/>
    </location>
</feature>
<keyword evidence="1" id="KW-0472">Membrane</keyword>
<feature type="transmembrane region" description="Helical" evidence="1">
    <location>
        <begin position="96"/>
        <end position="115"/>
    </location>
</feature>
<keyword evidence="3" id="KW-1185">Reference proteome</keyword>
<keyword evidence="1" id="KW-1133">Transmembrane helix</keyword>
<dbReference type="AlphaFoldDB" id="A0AA45KHV0"/>
<reference evidence="2 3" key="1">
    <citation type="submission" date="2021-02" db="EMBL/GenBank/DDBJ databases">
        <title>Complete genome sequence of Lactococcus lactis strain K_LL004.</title>
        <authorList>
            <person name="Kim H.B."/>
        </authorList>
    </citation>
    <scope>NUCLEOTIDE SEQUENCE [LARGE SCALE GENOMIC DNA]</scope>
    <source>
        <strain evidence="2 3">K_LL004</strain>
    </source>
</reference>
<evidence type="ECO:0000313" key="2">
    <source>
        <dbReference type="EMBL" id="QSE77587.1"/>
    </source>
</evidence>
<keyword evidence="1" id="KW-0812">Transmembrane</keyword>
<organism evidence="2 3">
    <name type="scientific">Lactococcus taiwanensis</name>
    <dbReference type="NCBI Taxonomy" id="1151742"/>
    <lineage>
        <taxon>Bacteria</taxon>
        <taxon>Bacillati</taxon>
        <taxon>Bacillota</taxon>
        <taxon>Bacilli</taxon>
        <taxon>Lactobacillales</taxon>
        <taxon>Streptococcaceae</taxon>
        <taxon>Lactococcus</taxon>
    </lineage>
</organism>
<dbReference type="PANTHER" id="PTHR34989:SF1">
    <property type="entry name" value="PROTEIN HDED"/>
    <property type="match status" value="1"/>
</dbReference>
<dbReference type="PANTHER" id="PTHR34989">
    <property type="entry name" value="PROTEIN HDED"/>
    <property type="match status" value="1"/>
</dbReference>
<proteinExistence type="predicted"/>
<sequence>MRGDFERLRRGLGFNGIVSVIIGLLILFWPSRTAAIVASIVGVALIIMGVVYIGSNFIRKREDRSKIWRVGHFILGFMYLFAGIFVFADLNAAAESLFILVGIFVGVLWIIDGIVNLTALSQFYNKIWAMILSLISVIAGATLLFSPLWGAVTLWMILGIEFLVVGIIKIIHYYNWNK</sequence>
<dbReference type="InterPro" id="IPR052712">
    <property type="entry name" value="Acid_resist_chaperone_HdeD"/>
</dbReference>